<dbReference type="AlphaFoldDB" id="A0A6P1MDF3"/>
<evidence type="ECO:0000313" key="1">
    <source>
        <dbReference type="EMBL" id="QHI72709.1"/>
    </source>
</evidence>
<proteinExistence type="predicted"/>
<sequence length="67" mass="7911">MRTALDLLKEVTNLGFDQQKTLMRIDKILDKELGIESRKPLLDEKLPDHIYGNILSAFREEEKRNRN</sequence>
<reference evidence="1 2" key="1">
    <citation type="submission" date="2020-01" db="EMBL/GenBank/DDBJ databases">
        <title>Genomic analysis of Aminipila sp. CBA3637.</title>
        <authorList>
            <person name="Kim Y.B."/>
            <person name="Roh S.W."/>
        </authorList>
    </citation>
    <scope>NUCLEOTIDE SEQUENCE [LARGE SCALE GENOMIC DNA]</scope>
    <source>
        <strain evidence="1 2">CBA3637</strain>
    </source>
</reference>
<name>A0A6P1MDF3_9FIRM</name>
<dbReference type="KEGG" id="amic:Ami3637_10140"/>
<protein>
    <submittedName>
        <fullName evidence="1">Uncharacterized protein</fullName>
    </submittedName>
</protein>
<organism evidence="1 2">
    <name type="scientific">Aminipila terrae</name>
    <dbReference type="NCBI Taxonomy" id="2697030"/>
    <lineage>
        <taxon>Bacteria</taxon>
        <taxon>Bacillati</taxon>
        <taxon>Bacillota</taxon>
        <taxon>Clostridia</taxon>
        <taxon>Peptostreptococcales</taxon>
        <taxon>Anaerovoracaceae</taxon>
        <taxon>Aminipila</taxon>
    </lineage>
</organism>
<keyword evidence="2" id="KW-1185">Reference proteome</keyword>
<gene>
    <name evidence="1" type="ORF">Ami3637_10140</name>
</gene>
<dbReference type="Proteomes" id="UP000463883">
    <property type="component" value="Chromosome"/>
</dbReference>
<dbReference type="EMBL" id="CP047591">
    <property type="protein sequence ID" value="QHI72709.1"/>
    <property type="molecule type" value="Genomic_DNA"/>
</dbReference>
<dbReference type="RefSeq" id="WP_162362476.1">
    <property type="nucleotide sequence ID" value="NZ_CP047591.1"/>
</dbReference>
<accession>A0A6P1MDF3</accession>
<evidence type="ECO:0000313" key="2">
    <source>
        <dbReference type="Proteomes" id="UP000463883"/>
    </source>
</evidence>